<evidence type="ECO:0000256" key="3">
    <source>
        <dbReference type="ARBA" id="ARBA00022692"/>
    </source>
</evidence>
<evidence type="ECO:0000256" key="4">
    <source>
        <dbReference type="ARBA" id="ARBA00022989"/>
    </source>
</evidence>
<sequence>METGSSSEFLDRGKAMTGGGNGKKHDVGAAKANVEPFVPRRDYNPQELRSWAKRTGFVSDYSGEAGTSASEKFDSAGFDVKSVDDQREGGSSPKIEIDPVLGLARPNRDNEIEPVFVSKHGAVRSENDKVLRLKEAWNGEVGRQIQKSKIGDEQALALAGDGDKKNGIRGNGDANVMAVSANRDGNSHGVSAVAPLPDQKKEKEGVAQGDVMVNLFPEGEEIASRGWQGPSGLKYGITENPSLVPLIYYGLQHYLSLVGSLVLIPIIMVPIMGGTDNDTANVISTMLFLSGVTTILHSYFGTRLPLVQGSSFVYLAPALVIINAEEFRNLTHHKFRHIMRELQGAIIVGSIFQCILGLSGFMSLLLRIINPIVVAPTIAAVGLAFFSYGFPQAGTCMEISIPQMALVLIFTLHLRGISIFGHHTFRIYAVPLSVTLTWIYASFLTAGGAYNYKGCNPKIPSSNILTDACRKHAYTMKHCRTDISNALLTSAWLRIPYPFQWGFPIFHFRTCIIMAVVSLVASVDSIGTYHSASTRVNLRPPTPGVVSRGIALEGFCSILAGLWGSGTGSTTLTENVHTIDTTKVASRRVVQLGAAFMILFSFMGKVGALIASIPQALASSVLCFIWALTTALGLSNLQYGQCSSFRNMTIVGVSLFLGLSIPACFQKYKTQTTLVLPPYLLPYGAASGGPFHSGNTQLDFAINALMSLNMVVTLLVAFILDNTVPGSQQERGVYIWSRPEDIATDPSLPSAYSLPRKIAKFFCWAKCLGV</sequence>
<evidence type="ECO:0008006" key="10">
    <source>
        <dbReference type="Google" id="ProtNLM"/>
    </source>
</evidence>
<dbReference type="Pfam" id="PF00860">
    <property type="entry name" value="Xan_ur_permease"/>
    <property type="match status" value="1"/>
</dbReference>
<evidence type="ECO:0000256" key="1">
    <source>
        <dbReference type="ARBA" id="ARBA00004141"/>
    </source>
</evidence>
<organism evidence="8 9">
    <name type="scientific">Flemingia macrophylla</name>
    <dbReference type="NCBI Taxonomy" id="520843"/>
    <lineage>
        <taxon>Eukaryota</taxon>
        <taxon>Viridiplantae</taxon>
        <taxon>Streptophyta</taxon>
        <taxon>Embryophyta</taxon>
        <taxon>Tracheophyta</taxon>
        <taxon>Spermatophyta</taxon>
        <taxon>Magnoliopsida</taxon>
        <taxon>eudicotyledons</taxon>
        <taxon>Gunneridae</taxon>
        <taxon>Pentapetalae</taxon>
        <taxon>rosids</taxon>
        <taxon>fabids</taxon>
        <taxon>Fabales</taxon>
        <taxon>Fabaceae</taxon>
        <taxon>Papilionoideae</taxon>
        <taxon>50 kb inversion clade</taxon>
        <taxon>NPAAA clade</taxon>
        <taxon>indigoferoid/millettioid clade</taxon>
        <taxon>Phaseoleae</taxon>
        <taxon>Flemingia</taxon>
    </lineage>
</organism>
<evidence type="ECO:0000256" key="2">
    <source>
        <dbReference type="ARBA" id="ARBA00008821"/>
    </source>
</evidence>
<dbReference type="Proteomes" id="UP001603857">
    <property type="component" value="Unassembled WGS sequence"/>
</dbReference>
<feature type="transmembrane region" description="Helical" evidence="7">
    <location>
        <begin position="372"/>
        <end position="391"/>
    </location>
</feature>
<feature type="transmembrane region" description="Helical" evidence="7">
    <location>
        <begin position="427"/>
        <end position="452"/>
    </location>
</feature>
<feature type="region of interest" description="Disordered" evidence="6">
    <location>
        <begin position="1"/>
        <end position="30"/>
    </location>
</feature>
<evidence type="ECO:0000313" key="9">
    <source>
        <dbReference type="Proteomes" id="UP001603857"/>
    </source>
</evidence>
<comment type="subcellular location">
    <subcellularLocation>
        <location evidence="1">Membrane</location>
        <topology evidence="1">Multi-pass membrane protein</topology>
    </subcellularLocation>
</comment>
<comment type="caution">
    <text evidence="8">The sequence shown here is derived from an EMBL/GenBank/DDBJ whole genome shotgun (WGS) entry which is preliminary data.</text>
</comment>
<proteinExistence type="inferred from homology"/>
<feature type="transmembrane region" description="Helical" evidence="7">
    <location>
        <begin position="649"/>
        <end position="668"/>
    </location>
</feature>
<dbReference type="AlphaFoldDB" id="A0ABD1N9K8"/>
<feature type="transmembrane region" description="Helical" evidence="7">
    <location>
        <begin position="345"/>
        <end position="366"/>
    </location>
</feature>
<dbReference type="PANTHER" id="PTHR11119">
    <property type="entry name" value="XANTHINE-URACIL / VITAMIN C PERMEASE FAMILY MEMBER"/>
    <property type="match status" value="1"/>
</dbReference>
<evidence type="ECO:0000256" key="7">
    <source>
        <dbReference type="SAM" id="Phobius"/>
    </source>
</evidence>
<feature type="transmembrane region" description="Helical" evidence="7">
    <location>
        <begin position="246"/>
        <end position="268"/>
    </location>
</feature>
<evidence type="ECO:0000256" key="5">
    <source>
        <dbReference type="ARBA" id="ARBA00023136"/>
    </source>
</evidence>
<keyword evidence="9" id="KW-1185">Reference proteome</keyword>
<dbReference type="GO" id="GO:0016020">
    <property type="term" value="C:membrane"/>
    <property type="evidence" value="ECO:0007669"/>
    <property type="project" value="UniProtKB-SubCell"/>
</dbReference>
<comment type="similarity">
    <text evidence="2">Belongs to the nucleobase:cation symporter-2 (NCS2) (TC 2.A.40) family.</text>
</comment>
<gene>
    <name evidence="8" type="ORF">Fmac_005702</name>
</gene>
<accession>A0ABD1N9K8</accession>
<feature type="transmembrane region" description="Helical" evidence="7">
    <location>
        <begin position="589"/>
        <end position="611"/>
    </location>
</feature>
<dbReference type="EMBL" id="JBGMDY010000002">
    <property type="protein sequence ID" value="KAL2344417.1"/>
    <property type="molecule type" value="Genomic_DNA"/>
</dbReference>
<keyword evidence="3 7" id="KW-0812">Transmembrane</keyword>
<feature type="transmembrane region" description="Helical" evidence="7">
    <location>
        <begin position="617"/>
        <end position="637"/>
    </location>
</feature>
<keyword evidence="4 7" id="KW-1133">Transmembrane helix</keyword>
<feature type="transmembrane region" description="Helical" evidence="7">
    <location>
        <begin position="403"/>
        <end position="421"/>
    </location>
</feature>
<keyword evidence="5 7" id="KW-0472">Membrane</keyword>
<dbReference type="InterPro" id="IPR006043">
    <property type="entry name" value="NCS2"/>
</dbReference>
<evidence type="ECO:0000256" key="6">
    <source>
        <dbReference type="SAM" id="MobiDB-lite"/>
    </source>
</evidence>
<evidence type="ECO:0000313" key="8">
    <source>
        <dbReference type="EMBL" id="KAL2344417.1"/>
    </source>
</evidence>
<feature type="transmembrane region" description="Helical" evidence="7">
    <location>
        <begin position="700"/>
        <end position="720"/>
    </location>
</feature>
<name>A0ABD1N9K8_9FABA</name>
<reference evidence="8 9" key="1">
    <citation type="submission" date="2024-08" db="EMBL/GenBank/DDBJ databases">
        <title>Insights into the chromosomal genome structure of Flemingia macrophylla.</title>
        <authorList>
            <person name="Ding Y."/>
            <person name="Zhao Y."/>
            <person name="Bi W."/>
            <person name="Wu M."/>
            <person name="Zhao G."/>
            <person name="Gong Y."/>
            <person name="Li W."/>
            <person name="Zhang P."/>
        </authorList>
    </citation>
    <scope>NUCLEOTIDE SEQUENCE [LARGE SCALE GENOMIC DNA]</scope>
    <source>
        <strain evidence="8">DYQJB</strain>
        <tissue evidence="8">Leaf</tissue>
    </source>
</reference>
<protein>
    <recommendedName>
        <fullName evidence="10">Nucleobase-ascorbate transporter 11</fullName>
    </recommendedName>
</protein>
<feature type="transmembrane region" description="Helical" evidence="7">
    <location>
        <begin position="280"/>
        <end position="300"/>
    </location>
</feature>